<evidence type="ECO:0000313" key="3">
    <source>
        <dbReference type="EMBL" id="BCL58945.1"/>
    </source>
</evidence>
<protein>
    <recommendedName>
        <fullName evidence="2">Glycosyltransferase RgtA/B/C/D-like domain-containing protein</fullName>
    </recommendedName>
</protein>
<gene>
    <name evidence="3" type="ORF">Fi14EGH31_26570</name>
</gene>
<feature type="transmembrane region" description="Helical" evidence="1">
    <location>
        <begin position="326"/>
        <end position="347"/>
    </location>
</feature>
<dbReference type="KEGG" id="fit:Fi14EGH31_26570"/>
<dbReference type="Pfam" id="PF13231">
    <property type="entry name" value="PMT_2"/>
    <property type="match status" value="1"/>
</dbReference>
<feature type="transmembrane region" description="Helical" evidence="1">
    <location>
        <begin position="71"/>
        <end position="104"/>
    </location>
</feature>
<evidence type="ECO:0000313" key="4">
    <source>
        <dbReference type="Proteomes" id="UP000593842"/>
    </source>
</evidence>
<feature type="transmembrane region" description="Helical" evidence="1">
    <location>
        <begin position="116"/>
        <end position="136"/>
    </location>
</feature>
<feature type="transmembrane region" description="Helical" evidence="1">
    <location>
        <begin position="354"/>
        <end position="373"/>
    </location>
</feature>
<keyword evidence="1" id="KW-1133">Transmembrane helix</keyword>
<keyword evidence="1" id="KW-0812">Transmembrane</keyword>
<proteinExistence type="predicted"/>
<dbReference type="InterPro" id="IPR038731">
    <property type="entry name" value="RgtA/B/C-like"/>
</dbReference>
<feature type="transmembrane region" description="Helical" evidence="1">
    <location>
        <begin position="301"/>
        <end position="320"/>
    </location>
</feature>
<evidence type="ECO:0000256" key="1">
    <source>
        <dbReference type="SAM" id="Phobius"/>
    </source>
</evidence>
<feature type="transmembrane region" description="Helical" evidence="1">
    <location>
        <begin position="175"/>
        <end position="200"/>
    </location>
</feature>
<dbReference type="AlphaFoldDB" id="A0A7I8E8K7"/>
<dbReference type="GeneID" id="70581096"/>
<reference evidence="4" key="1">
    <citation type="submission" date="2020-09" db="EMBL/GenBank/DDBJ databases">
        <title>Complete genome sequencing of Faecalibacillus intestinalis strain 14EGH31.</title>
        <authorList>
            <person name="Sakamoto M."/>
            <person name="Murakami T."/>
            <person name="Mori H."/>
        </authorList>
    </citation>
    <scope>NUCLEOTIDE SEQUENCE [LARGE SCALE GENOMIC DNA]</scope>
    <source>
        <strain evidence="4">14EGH31</strain>
    </source>
</reference>
<dbReference type="RefSeq" id="WP_118346832.1">
    <property type="nucleotide sequence ID" value="NZ_AP024085.1"/>
</dbReference>
<accession>A0A7I8E8K7</accession>
<sequence>MKKLSNYLDNKKVILTILLIVSILTLLICSKNSPLYPYNDWVDGNAFFTMGKGMFNGKVPYKDLFEQKGPLLYLIYGIGYLISHDTFLGVYLLEVISYTIFGYFLFKIARTYLNQFYALLVSVLTLAIISGSISFVQGGSAEEFCLPFVASSVYFFIKIINENDFGKKYLLINGAIAGCVSLIKFNLLGLWFIWMALYFFKLISLKEIKKAFISCVYFLVGMFIPIFISILYFVINGALRDYYDVYITFNLTAYSTTIDLKTRILNMFSAIFQQMKYNRTIYILLCLGFVNCLTTKILKNIWINIFILLSFIFLMIGVYIGGLPFIYYFLCFEAYIIFGFIFVFSIVQNYLSSQTLAICILCGGMMFSVHYPLKSPNRGYMNIPQSAYAQYVFKDIIDKSKNKTLLNYDNLDGGFYTTCNIVPNVKYFMRQNVGYDRYPQIIDGQREAIKNKKIEFVVIREYRDTIGYRKNIPYLNDNYKEIKKFKQLYEGMDFTYYLYCLK</sequence>
<keyword evidence="1" id="KW-0472">Membrane</keyword>
<name>A0A7I8E8K7_9FIRM</name>
<organism evidence="3 4">
    <name type="scientific">Faecalibacillus intestinalis</name>
    <dbReference type="NCBI Taxonomy" id="1982626"/>
    <lineage>
        <taxon>Bacteria</taxon>
        <taxon>Bacillati</taxon>
        <taxon>Bacillota</taxon>
        <taxon>Erysipelotrichia</taxon>
        <taxon>Erysipelotrichales</taxon>
        <taxon>Coprobacillaceae</taxon>
        <taxon>Faecalibacillus</taxon>
    </lineage>
</organism>
<feature type="transmembrane region" description="Helical" evidence="1">
    <location>
        <begin position="212"/>
        <end position="235"/>
    </location>
</feature>
<dbReference type="EMBL" id="AP024085">
    <property type="protein sequence ID" value="BCL58945.1"/>
    <property type="molecule type" value="Genomic_DNA"/>
</dbReference>
<evidence type="ECO:0000259" key="2">
    <source>
        <dbReference type="Pfam" id="PF13231"/>
    </source>
</evidence>
<dbReference type="Proteomes" id="UP000593842">
    <property type="component" value="Chromosome"/>
</dbReference>
<feature type="transmembrane region" description="Helical" evidence="1">
    <location>
        <begin position="277"/>
        <end position="294"/>
    </location>
</feature>
<feature type="domain" description="Glycosyltransferase RgtA/B/C/D-like" evidence="2">
    <location>
        <begin position="68"/>
        <end position="219"/>
    </location>
</feature>